<organism evidence="5 6">
    <name type="scientific">Kribbella italica</name>
    <dbReference type="NCBI Taxonomy" id="1540520"/>
    <lineage>
        <taxon>Bacteria</taxon>
        <taxon>Bacillati</taxon>
        <taxon>Actinomycetota</taxon>
        <taxon>Actinomycetes</taxon>
        <taxon>Propionibacteriales</taxon>
        <taxon>Kribbellaceae</taxon>
        <taxon>Kribbella</taxon>
    </lineage>
</organism>
<evidence type="ECO:0000256" key="3">
    <source>
        <dbReference type="SAM" id="MobiDB-lite"/>
    </source>
</evidence>
<keyword evidence="2" id="KW-0012">Acyltransferase</keyword>
<protein>
    <submittedName>
        <fullName evidence="5">GNAT superfamily N-acetyltransferase</fullName>
    </submittedName>
</protein>
<dbReference type="SUPFAM" id="SSF55729">
    <property type="entry name" value="Acyl-CoA N-acyltransferases (Nat)"/>
    <property type="match status" value="1"/>
</dbReference>
<dbReference type="InterPro" id="IPR000182">
    <property type="entry name" value="GNAT_dom"/>
</dbReference>
<dbReference type="InterPro" id="IPR016181">
    <property type="entry name" value="Acyl_CoA_acyltransferase"/>
</dbReference>
<reference evidence="5 6" key="1">
    <citation type="submission" date="2020-08" db="EMBL/GenBank/DDBJ databases">
        <title>Sequencing the genomes of 1000 actinobacteria strains.</title>
        <authorList>
            <person name="Klenk H.-P."/>
        </authorList>
    </citation>
    <scope>NUCLEOTIDE SEQUENCE [LARGE SCALE GENOMIC DNA]</scope>
    <source>
        <strain evidence="5 6">DSM 28967</strain>
    </source>
</reference>
<accession>A0A7W9MYN0</accession>
<dbReference type="Pfam" id="PF00583">
    <property type="entry name" value="Acetyltransf_1"/>
    <property type="match status" value="1"/>
</dbReference>
<dbReference type="CDD" id="cd04301">
    <property type="entry name" value="NAT_SF"/>
    <property type="match status" value="1"/>
</dbReference>
<feature type="domain" description="N-acetyltransferase" evidence="4">
    <location>
        <begin position="24"/>
        <end position="173"/>
    </location>
</feature>
<name>A0A7W9MYN0_9ACTN</name>
<gene>
    <name evidence="5" type="ORF">HDA39_007319</name>
</gene>
<dbReference type="RefSeq" id="WP_202893226.1">
    <property type="nucleotide sequence ID" value="NZ_JACHMY010000001.1"/>
</dbReference>
<dbReference type="Gene3D" id="3.40.630.30">
    <property type="match status" value="1"/>
</dbReference>
<dbReference type="PANTHER" id="PTHR43877">
    <property type="entry name" value="AMINOALKYLPHOSPHONATE N-ACETYLTRANSFERASE-RELATED-RELATED"/>
    <property type="match status" value="1"/>
</dbReference>
<dbReference type="PANTHER" id="PTHR43877:SF2">
    <property type="entry name" value="AMINOALKYLPHOSPHONATE N-ACETYLTRANSFERASE-RELATED"/>
    <property type="match status" value="1"/>
</dbReference>
<keyword evidence="6" id="KW-1185">Reference proteome</keyword>
<proteinExistence type="predicted"/>
<dbReference type="Proteomes" id="UP000549971">
    <property type="component" value="Unassembled WGS sequence"/>
</dbReference>
<keyword evidence="1 5" id="KW-0808">Transferase</keyword>
<feature type="region of interest" description="Disordered" evidence="3">
    <location>
        <begin position="1"/>
        <end position="22"/>
    </location>
</feature>
<sequence>MTTTPPASGDRPPDGKSASAPIDLQVRNYDDPDAQLLVKALYAEQLDTYGFADSPDSEIVDDYGQPSGVLLVAYSPSGQPVGCGGYRTYDQVARVAEVRKMFVAPEYRGHGLGWQILRELEHRAVSHGARRILLETGALNYAAIRLYLASGYQAIPPYVPGRRETNRAFVKTL</sequence>
<dbReference type="AlphaFoldDB" id="A0A7W9MYN0"/>
<dbReference type="PROSITE" id="PS51186">
    <property type="entry name" value="GNAT"/>
    <property type="match status" value="1"/>
</dbReference>
<dbReference type="InterPro" id="IPR050832">
    <property type="entry name" value="Bact_Acetyltransf"/>
</dbReference>
<evidence type="ECO:0000256" key="2">
    <source>
        <dbReference type="ARBA" id="ARBA00023315"/>
    </source>
</evidence>
<dbReference type="EMBL" id="JACHMY010000001">
    <property type="protein sequence ID" value="MBB5840585.1"/>
    <property type="molecule type" value="Genomic_DNA"/>
</dbReference>
<evidence type="ECO:0000259" key="4">
    <source>
        <dbReference type="PROSITE" id="PS51186"/>
    </source>
</evidence>
<evidence type="ECO:0000256" key="1">
    <source>
        <dbReference type="ARBA" id="ARBA00022679"/>
    </source>
</evidence>
<evidence type="ECO:0000313" key="5">
    <source>
        <dbReference type="EMBL" id="MBB5840585.1"/>
    </source>
</evidence>
<dbReference type="GO" id="GO:0016747">
    <property type="term" value="F:acyltransferase activity, transferring groups other than amino-acyl groups"/>
    <property type="evidence" value="ECO:0007669"/>
    <property type="project" value="InterPro"/>
</dbReference>
<evidence type="ECO:0000313" key="6">
    <source>
        <dbReference type="Proteomes" id="UP000549971"/>
    </source>
</evidence>
<comment type="caution">
    <text evidence="5">The sequence shown here is derived from an EMBL/GenBank/DDBJ whole genome shotgun (WGS) entry which is preliminary data.</text>
</comment>